<evidence type="ECO:0000256" key="15">
    <source>
        <dbReference type="SAM" id="Phobius"/>
    </source>
</evidence>
<evidence type="ECO:0000256" key="2">
    <source>
        <dbReference type="ARBA" id="ARBA00009450"/>
    </source>
</evidence>
<evidence type="ECO:0000313" key="19">
    <source>
        <dbReference type="EMBL" id="MBO3116892.1"/>
    </source>
</evidence>
<dbReference type="PROSITE" id="PS51257">
    <property type="entry name" value="PROKAR_LIPOPROTEIN"/>
    <property type="match status" value="1"/>
</dbReference>
<evidence type="ECO:0000259" key="18">
    <source>
        <dbReference type="Pfam" id="PF22461"/>
    </source>
</evidence>
<evidence type="ECO:0000256" key="8">
    <source>
        <dbReference type="ARBA" id="ARBA00023047"/>
    </source>
</evidence>
<feature type="transmembrane region" description="Helical" evidence="15">
    <location>
        <begin position="239"/>
        <end position="258"/>
    </location>
</feature>
<name>A0ABS3T2C2_9FLAO</name>
<keyword evidence="6 15" id="KW-0812">Transmembrane</keyword>
<dbReference type="Pfam" id="PF02563">
    <property type="entry name" value="Poly_export"/>
    <property type="match status" value="1"/>
</dbReference>
<evidence type="ECO:0000256" key="16">
    <source>
        <dbReference type="SAM" id="SignalP"/>
    </source>
</evidence>
<keyword evidence="20" id="KW-1185">Reference proteome</keyword>
<dbReference type="InterPro" id="IPR049712">
    <property type="entry name" value="Poly_export"/>
</dbReference>
<evidence type="ECO:0000256" key="5">
    <source>
        <dbReference type="ARBA" id="ARBA00022597"/>
    </source>
</evidence>
<feature type="domain" description="Polysaccharide export protein N-terminal" evidence="17">
    <location>
        <begin position="48"/>
        <end position="139"/>
    </location>
</feature>
<proteinExistence type="inferred from homology"/>
<dbReference type="EMBL" id="JAGEVF010000006">
    <property type="protein sequence ID" value="MBO3116892.1"/>
    <property type="molecule type" value="Genomic_DNA"/>
</dbReference>
<keyword evidence="12" id="KW-0564">Palmitate</keyword>
<keyword evidence="14" id="KW-0449">Lipoprotein</keyword>
<keyword evidence="15" id="KW-1133">Transmembrane helix</keyword>
<feature type="domain" description="SLBB" evidence="18">
    <location>
        <begin position="145"/>
        <end position="222"/>
    </location>
</feature>
<keyword evidence="11 15" id="KW-0472">Membrane</keyword>
<evidence type="ECO:0000256" key="10">
    <source>
        <dbReference type="ARBA" id="ARBA00023114"/>
    </source>
</evidence>
<evidence type="ECO:0000313" key="20">
    <source>
        <dbReference type="Proteomes" id="UP000676776"/>
    </source>
</evidence>
<dbReference type="PANTHER" id="PTHR33619:SF3">
    <property type="entry name" value="POLYSACCHARIDE EXPORT PROTEIN GFCE-RELATED"/>
    <property type="match status" value="1"/>
</dbReference>
<feature type="chain" id="PRO_5045842267" evidence="16">
    <location>
        <begin position="24"/>
        <end position="263"/>
    </location>
</feature>
<keyword evidence="3" id="KW-0813">Transport</keyword>
<evidence type="ECO:0000256" key="6">
    <source>
        <dbReference type="ARBA" id="ARBA00022692"/>
    </source>
</evidence>
<reference evidence="19 20" key="1">
    <citation type="submission" date="2021-03" db="EMBL/GenBank/DDBJ databases">
        <title>Winogradskyella sp. nov., isolated from costal sediment.</title>
        <authorList>
            <person name="Gao C."/>
        </authorList>
    </citation>
    <scope>NUCLEOTIDE SEQUENCE [LARGE SCALE GENOMIC DNA]</scope>
    <source>
        <strain evidence="19 20">DF17</strain>
    </source>
</reference>
<evidence type="ECO:0000259" key="17">
    <source>
        <dbReference type="Pfam" id="PF02563"/>
    </source>
</evidence>
<feature type="signal peptide" evidence="16">
    <location>
        <begin position="1"/>
        <end position="23"/>
    </location>
</feature>
<comment type="caution">
    <text evidence="19">The sequence shown here is derived from an EMBL/GenBank/DDBJ whole genome shotgun (WGS) entry which is preliminary data.</text>
</comment>
<accession>A0ABS3T2C2</accession>
<evidence type="ECO:0000256" key="4">
    <source>
        <dbReference type="ARBA" id="ARBA00022452"/>
    </source>
</evidence>
<dbReference type="Pfam" id="PF22461">
    <property type="entry name" value="SLBB_2"/>
    <property type="match status" value="1"/>
</dbReference>
<evidence type="ECO:0000256" key="3">
    <source>
        <dbReference type="ARBA" id="ARBA00022448"/>
    </source>
</evidence>
<keyword evidence="8" id="KW-0625">Polysaccharide transport</keyword>
<dbReference type="Gene3D" id="3.30.1950.10">
    <property type="entry name" value="wza like domain"/>
    <property type="match status" value="1"/>
</dbReference>
<evidence type="ECO:0000256" key="11">
    <source>
        <dbReference type="ARBA" id="ARBA00023136"/>
    </source>
</evidence>
<dbReference type="InterPro" id="IPR054765">
    <property type="entry name" value="SLBB_dom"/>
</dbReference>
<sequence>MKIRKIFAIILSAVFLSACSSRKDIVYFQDEPIDKMADVSQPKELIYKTDDILAINVAALDPETVQPFNLTVAANNSNNLFGVQGGQQLQTYLVDYDGNIDFPVLGKIKVAGLTRPQLTNLLKERISVYVKDPIVNVRLSNFTITIIGEVSNPGTFTIQDERITLLEALGLAGDLTIYGEREDVLVIREVNGQKKFAKVDLRSINSINSPVYYLQQNDVIYVEPNNSRVRSSTYNQNNVVLLSAIGTLTTVVALIISIENSNN</sequence>
<keyword evidence="7 16" id="KW-0732">Signal</keyword>
<dbReference type="PANTHER" id="PTHR33619">
    <property type="entry name" value="POLYSACCHARIDE EXPORT PROTEIN GFCE-RELATED"/>
    <property type="match status" value="1"/>
</dbReference>
<keyword evidence="9" id="KW-0406">Ion transport</keyword>
<evidence type="ECO:0000256" key="9">
    <source>
        <dbReference type="ARBA" id="ARBA00023065"/>
    </source>
</evidence>
<evidence type="ECO:0000256" key="1">
    <source>
        <dbReference type="ARBA" id="ARBA00004571"/>
    </source>
</evidence>
<keyword evidence="5" id="KW-0762">Sugar transport</keyword>
<evidence type="ECO:0000256" key="7">
    <source>
        <dbReference type="ARBA" id="ARBA00022729"/>
    </source>
</evidence>
<comment type="subcellular location">
    <subcellularLocation>
        <location evidence="1">Cell outer membrane</location>
        <topology evidence="1">Multi-pass membrane protein</topology>
    </subcellularLocation>
</comment>
<gene>
    <name evidence="19" type="ORF">J4050_09045</name>
</gene>
<evidence type="ECO:0000256" key="14">
    <source>
        <dbReference type="ARBA" id="ARBA00023288"/>
    </source>
</evidence>
<organism evidence="19 20">
    <name type="scientific">Winogradskyella pelagia</name>
    <dbReference type="NCBI Taxonomy" id="2819984"/>
    <lineage>
        <taxon>Bacteria</taxon>
        <taxon>Pseudomonadati</taxon>
        <taxon>Bacteroidota</taxon>
        <taxon>Flavobacteriia</taxon>
        <taxon>Flavobacteriales</taxon>
        <taxon>Flavobacteriaceae</taxon>
        <taxon>Winogradskyella</taxon>
    </lineage>
</organism>
<dbReference type="InterPro" id="IPR003715">
    <property type="entry name" value="Poly_export_N"/>
</dbReference>
<protein>
    <submittedName>
        <fullName evidence="19">Polysaccharide export protein</fullName>
    </submittedName>
</protein>
<comment type="similarity">
    <text evidence="2">Belongs to the BexD/CtrA/VexA family.</text>
</comment>
<keyword evidence="10" id="KW-0626">Porin</keyword>
<evidence type="ECO:0000256" key="13">
    <source>
        <dbReference type="ARBA" id="ARBA00023237"/>
    </source>
</evidence>
<dbReference type="RefSeq" id="WP_208154255.1">
    <property type="nucleotide sequence ID" value="NZ_JAGEVF010000006.1"/>
</dbReference>
<evidence type="ECO:0000256" key="12">
    <source>
        <dbReference type="ARBA" id="ARBA00023139"/>
    </source>
</evidence>
<keyword evidence="13" id="KW-0998">Cell outer membrane</keyword>
<keyword evidence="4" id="KW-1134">Transmembrane beta strand</keyword>
<dbReference type="Proteomes" id="UP000676776">
    <property type="component" value="Unassembled WGS sequence"/>
</dbReference>